<reference evidence="1 2" key="1">
    <citation type="submission" date="2024-09" db="EMBL/GenBank/DDBJ databases">
        <title>Chromosome-scale assembly of Riccia fluitans.</title>
        <authorList>
            <person name="Paukszto L."/>
            <person name="Sawicki J."/>
            <person name="Karawczyk K."/>
            <person name="Piernik-Szablinska J."/>
            <person name="Szczecinska M."/>
            <person name="Mazdziarz M."/>
        </authorList>
    </citation>
    <scope>NUCLEOTIDE SEQUENCE [LARGE SCALE GENOMIC DNA]</scope>
    <source>
        <strain evidence="1">Rf_01</strain>
        <tissue evidence="1">Aerial parts of the thallus</tissue>
    </source>
</reference>
<gene>
    <name evidence="1" type="ORF">R1flu_023719</name>
</gene>
<proteinExistence type="predicted"/>
<dbReference type="EMBL" id="JBHFFA010000007">
    <property type="protein sequence ID" value="KAL2612027.1"/>
    <property type="molecule type" value="Genomic_DNA"/>
</dbReference>
<dbReference type="Proteomes" id="UP001605036">
    <property type="component" value="Unassembled WGS sequence"/>
</dbReference>
<evidence type="ECO:0000313" key="1">
    <source>
        <dbReference type="EMBL" id="KAL2612027.1"/>
    </source>
</evidence>
<protein>
    <submittedName>
        <fullName evidence="1">Uncharacterized protein</fullName>
    </submittedName>
</protein>
<name>A0ABD1XT03_9MARC</name>
<comment type="caution">
    <text evidence="1">The sequence shown here is derived from an EMBL/GenBank/DDBJ whole genome shotgun (WGS) entry which is preliminary data.</text>
</comment>
<dbReference type="AlphaFoldDB" id="A0ABD1XT03"/>
<accession>A0ABD1XT03</accession>
<sequence>MGLDVLFEVNPSMLRFYRSGHYLDRSSQCSSYFADRAGASHRYFRDFIGKPADNLTLLDKWELSMDDKAMDVVGSSQDSQPPQEIVDIVEADVDVVVGTASSWAGWMHLTWCREQI</sequence>
<keyword evidence="2" id="KW-1185">Reference proteome</keyword>
<evidence type="ECO:0000313" key="2">
    <source>
        <dbReference type="Proteomes" id="UP001605036"/>
    </source>
</evidence>
<organism evidence="1 2">
    <name type="scientific">Riccia fluitans</name>
    <dbReference type="NCBI Taxonomy" id="41844"/>
    <lineage>
        <taxon>Eukaryota</taxon>
        <taxon>Viridiplantae</taxon>
        <taxon>Streptophyta</taxon>
        <taxon>Embryophyta</taxon>
        <taxon>Marchantiophyta</taxon>
        <taxon>Marchantiopsida</taxon>
        <taxon>Marchantiidae</taxon>
        <taxon>Marchantiales</taxon>
        <taxon>Ricciaceae</taxon>
        <taxon>Riccia</taxon>
    </lineage>
</organism>